<feature type="non-terminal residue" evidence="3">
    <location>
        <position position="1"/>
    </location>
</feature>
<dbReference type="EMBL" id="UINC01015986">
    <property type="protein sequence ID" value="SVA66908.1"/>
    <property type="molecule type" value="Genomic_DNA"/>
</dbReference>
<dbReference type="InterPro" id="IPR006076">
    <property type="entry name" value="FAD-dep_OxRdtase"/>
</dbReference>
<protein>
    <recommendedName>
        <fullName evidence="2">FAD dependent oxidoreductase domain-containing protein</fullName>
    </recommendedName>
</protein>
<dbReference type="Gene3D" id="3.50.50.60">
    <property type="entry name" value="FAD/NAD(P)-binding domain"/>
    <property type="match status" value="1"/>
</dbReference>
<dbReference type="GO" id="GO:0016491">
    <property type="term" value="F:oxidoreductase activity"/>
    <property type="evidence" value="ECO:0007669"/>
    <property type="project" value="UniProtKB-KW"/>
</dbReference>
<keyword evidence="1" id="KW-0560">Oxidoreductase</keyword>
<dbReference type="PANTHER" id="PTHR13847">
    <property type="entry name" value="SARCOSINE DEHYDROGENASE-RELATED"/>
    <property type="match status" value="1"/>
</dbReference>
<dbReference type="Gene3D" id="3.30.9.10">
    <property type="entry name" value="D-Amino Acid Oxidase, subunit A, domain 2"/>
    <property type="match status" value="1"/>
</dbReference>
<sequence length="237" mass="26086">TQIPVESGRVRGVILADGSQISAPVVVNVAGPHSSRINQLAGAQVDMKITTRALRQEVAHVPSPDGFDFEKLGLVVSDNDIGIYCRPENGNHVLTGSEDPDCDRHDWVDPDEYNKGFTDQWTTQVLRLAQRIPGLKIPNQAKGVVDLYDVTEDWLPIYDRSAIDGFYMACGTSGNQFKNAPSAGRLMAALIEYCESGNDHDAQPLQHRLDNIDYVLDTASMSRRREINTESSFSVLG</sequence>
<organism evidence="3">
    <name type="scientific">marine metagenome</name>
    <dbReference type="NCBI Taxonomy" id="408172"/>
    <lineage>
        <taxon>unclassified sequences</taxon>
        <taxon>metagenomes</taxon>
        <taxon>ecological metagenomes</taxon>
    </lineage>
</organism>
<accession>A0A381XQB7</accession>
<gene>
    <name evidence="3" type="ORF">METZ01_LOCUS119762</name>
</gene>
<dbReference type="InterPro" id="IPR036188">
    <property type="entry name" value="FAD/NAD-bd_sf"/>
</dbReference>
<reference evidence="3" key="1">
    <citation type="submission" date="2018-05" db="EMBL/GenBank/DDBJ databases">
        <authorList>
            <person name="Lanie J.A."/>
            <person name="Ng W.-L."/>
            <person name="Kazmierczak K.M."/>
            <person name="Andrzejewski T.M."/>
            <person name="Davidsen T.M."/>
            <person name="Wayne K.J."/>
            <person name="Tettelin H."/>
            <person name="Glass J.I."/>
            <person name="Rusch D."/>
            <person name="Podicherti R."/>
            <person name="Tsui H.-C.T."/>
            <person name="Winkler M.E."/>
        </authorList>
    </citation>
    <scope>NUCLEOTIDE SEQUENCE</scope>
</reference>
<dbReference type="AlphaFoldDB" id="A0A381XQB7"/>
<feature type="domain" description="FAD dependent oxidoreductase" evidence="2">
    <location>
        <begin position="6"/>
        <end position="190"/>
    </location>
</feature>
<evidence type="ECO:0000256" key="1">
    <source>
        <dbReference type="ARBA" id="ARBA00023002"/>
    </source>
</evidence>
<dbReference type="SUPFAM" id="SSF51905">
    <property type="entry name" value="FAD/NAD(P)-binding domain"/>
    <property type="match status" value="1"/>
</dbReference>
<name>A0A381XQB7_9ZZZZ</name>
<proteinExistence type="predicted"/>
<dbReference type="GO" id="GO:0005737">
    <property type="term" value="C:cytoplasm"/>
    <property type="evidence" value="ECO:0007669"/>
    <property type="project" value="TreeGrafter"/>
</dbReference>
<evidence type="ECO:0000259" key="2">
    <source>
        <dbReference type="Pfam" id="PF01266"/>
    </source>
</evidence>
<dbReference type="Pfam" id="PF01266">
    <property type="entry name" value="DAO"/>
    <property type="match status" value="1"/>
</dbReference>
<dbReference type="PANTHER" id="PTHR13847:SF287">
    <property type="entry name" value="FAD-DEPENDENT OXIDOREDUCTASE DOMAIN-CONTAINING PROTEIN 1"/>
    <property type="match status" value="1"/>
</dbReference>
<evidence type="ECO:0000313" key="3">
    <source>
        <dbReference type="EMBL" id="SVA66908.1"/>
    </source>
</evidence>